<comment type="caution">
    <text evidence="1">The sequence shown here is derived from an EMBL/GenBank/DDBJ whole genome shotgun (WGS) entry which is preliminary data.</text>
</comment>
<organism evidence="1 2">
    <name type="scientific">Cereibacter johrii</name>
    <dbReference type="NCBI Taxonomy" id="445629"/>
    <lineage>
        <taxon>Bacteria</taxon>
        <taxon>Pseudomonadati</taxon>
        <taxon>Pseudomonadota</taxon>
        <taxon>Alphaproteobacteria</taxon>
        <taxon>Rhodobacterales</taxon>
        <taxon>Paracoccaceae</taxon>
        <taxon>Cereibacter</taxon>
    </lineage>
</organism>
<gene>
    <name evidence="1" type="ORF">C8J29_11283</name>
</gene>
<sequence>MAVRSVVDAPEVRDHAAARLAGFVTVGLHDLEVTSAAIFGDANEHPYGMAALRLLRMNF</sequence>
<accession>A0ABX5J5F0</accession>
<evidence type="ECO:0000313" key="2">
    <source>
        <dbReference type="Proteomes" id="UP000240800"/>
    </source>
</evidence>
<reference evidence="1 2" key="1">
    <citation type="submission" date="2018-04" db="EMBL/GenBank/DDBJ databases">
        <title>Genomic Encyclopedia of Type Strains, Phase III (KMG-III): the genomes of soil and plant-associated and newly described type strains.</title>
        <authorList>
            <person name="Whitman W."/>
        </authorList>
    </citation>
    <scope>NUCLEOTIDE SEQUENCE [LARGE SCALE GENOMIC DNA]</scope>
    <source>
        <strain evidence="1 2">JA192</strain>
    </source>
</reference>
<name>A0ABX5J5F0_9RHOB</name>
<proteinExistence type="predicted"/>
<evidence type="ECO:0000313" key="1">
    <source>
        <dbReference type="EMBL" id="PTM75293.1"/>
    </source>
</evidence>
<dbReference type="EMBL" id="PZZW01000012">
    <property type="protein sequence ID" value="PTM75293.1"/>
    <property type="molecule type" value="Genomic_DNA"/>
</dbReference>
<dbReference type="Proteomes" id="UP000240800">
    <property type="component" value="Unassembled WGS sequence"/>
</dbReference>
<keyword evidence="2" id="KW-1185">Reference proteome</keyword>
<protein>
    <submittedName>
        <fullName evidence="1">Uncharacterized protein</fullName>
    </submittedName>
</protein>